<evidence type="ECO:0000313" key="4">
    <source>
        <dbReference type="Proteomes" id="UP000316781"/>
    </source>
</evidence>
<keyword evidence="1" id="KW-0175">Coiled coil</keyword>
<protein>
    <submittedName>
        <fullName evidence="3">Uncharacterized protein</fullName>
    </submittedName>
</protein>
<dbReference type="AlphaFoldDB" id="A0A549SCC0"/>
<accession>A0A549SCC0</accession>
<comment type="caution">
    <text evidence="3">The sequence shown here is derived from an EMBL/GenBank/DDBJ whole genome shotgun (WGS) entry which is preliminary data.</text>
</comment>
<dbReference type="RefSeq" id="WP_142864800.1">
    <property type="nucleotide sequence ID" value="NZ_VJMF01000158.1"/>
</dbReference>
<dbReference type="Proteomes" id="UP000316781">
    <property type="component" value="Unassembled WGS sequence"/>
</dbReference>
<gene>
    <name evidence="3" type="ORF">FM996_21895</name>
</gene>
<dbReference type="EMBL" id="VJMF01000158">
    <property type="protein sequence ID" value="TRL20384.1"/>
    <property type="molecule type" value="Genomic_DNA"/>
</dbReference>
<evidence type="ECO:0000313" key="3">
    <source>
        <dbReference type="EMBL" id="TRL20384.1"/>
    </source>
</evidence>
<reference evidence="3 4" key="1">
    <citation type="submission" date="2019-07" db="EMBL/GenBank/DDBJ databases">
        <title>Ln-dependent methylotrophs.</title>
        <authorList>
            <person name="Tani A."/>
        </authorList>
    </citation>
    <scope>NUCLEOTIDE SEQUENCE [LARGE SCALE GENOMIC DNA]</scope>
    <source>
        <strain evidence="3 4">SM89A</strain>
    </source>
</reference>
<organism evidence="3 4">
    <name type="scientific">Methylosinus sporium</name>
    <dbReference type="NCBI Taxonomy" id="428"/>
    <lineage>
        <taxon>Bacteria</taxon>
        <taxon>Pseudomonadati</taxon>
        <taxon>Pseudomonadota</taxon>
        <taxon>Alphaproteobacteria</taxon>
        <taxon>Hyphomicrobiales</taxon>
        <taxon>Methylocystaceae</taxon>
        <taxon>Methylosinus</taxon>
    </lineage>
</organism>
<feature type="coiled-coil region" evidence="1">
    <location>
        <begin position="20"/>
        <end position="47"/>
    </location>
</feature>
<evidence type="ECO:0000256" key="1">
    <source>
        <dbReference type="SAM" id="Coils"/>
    </source>
</evidence>
<feature type="compositionally biased region" description="Low complexity" evidence="2">
    <location>
        <begin position="79"/>
        <end position="96"/>
    </location>
</feature>
<proteinExistence type="predicted"/>
<sequence>MTQLVTHKIGVDSSYEIVNAAHLFDALREAERQMRDERRRKLDACRTLLAAHQPLDAKRLCHKAKKAGLRARPAELTTRNARNCPSPAPRNAPSASFHSYDPRRLGGKEFQYLRSPQLRAESNGARGIRATSSKIILGQFQSDSDNVCH</sequence>
<feature type="region of interest" description="Disordered" evidence="2">
    <location>
        <begin position="68"/>
        <end position="100"/>
    </location>
</feature>
<evidence type="ECO:0000256" key="2">
    <source>
        <dbReference type="SAM" id="MobiDB-lite"/>
    </source>
</evidence>
<name>A0A549SCC0_METSR</name>